<keyword evidence="7" id="KW-1185">Reference proteome</keyword>
<evidence type="ECO:0000313" key="6">
    <source>
        <dbReference type="Proteomes" id="UP000466863"/>
    </source>
</evidence>
<dbReference type="EMBL" id="WIWF01000074">
    <property type="protein sequence ID" value="MQT76119.1"/>
    <property type="molecule type" value="Genomic_DNA"/>
</dbReference>
<evidence type="ECO:0000259" key="1">
    <source>
        <dbReference type="PROSITE" id="PS50943"/>
    </source>
</evidence>
<accession>A0A6A7Z8C3</accession>
<sequence>MVFCFDGKCYISITKKYSIRVNSAKKHNNVKLEKFKLSSSKSIEILGRLKKITRVKTDSGLSEILGVSPQTLSSWKGRDRIPYSVCMELASAHGVSLDWLFGGQGPMLLQPPATVVETVGRLSEHERKMVLMFRTLKRSDQRVVYKVAEEKQQLYLLLRQVEELSARLEYDAARL</sequence>
<dbReference type="GO" id="GO:0003677">
    <property type="term" value="F:DNA binding"/>
    <property type="evidence" value="ECO:0007669"/>
    <property type="project" value="InterPro"/>
</dbReference>
<dbReference type="EMBL" id="WIVV01000007">
    <property type="protein sequence ID" value="MQU41516.1"/>
    <property type="molecule type" value="Genomic_DNA"/>
</dbReference>
<dbReference type="Proteomes" id="UP000466863">
    <property type="component" value="Unassembled WGS sequence"/>
</dbReference>
<comment type="caution">
    <text evidence="2">The sequence shown here is derived from an EMBL/GenBank/DDBJ whole genome shotgun (WGS) entry which is preliminary data.</text>
</comment>
<dbReference type="PROSITE" id="PS50943">
    <property type="entry name" value="HTH_CROC1"/>
    <property type="match status" value="1"/>
</dbReference>
<dbReference type="GO" id="GO:0045892">
    <property type="term" value="P:negative regulation of DNA-templated transcription"/>
    <property type="evidence" value="ECO:0007669"/>
    <property type="project" value="InterPro"/>
</dbReference>
<proteinExistence type="predicted"/>
<dbReference type="EMBL" id="WIVX01000061">
    <property type="protein sequence ID" value="MQU32418.1"/>
    <property type="molecule type" value="Genomic_DNA"/>
</dbReference>
<reference evidence="5 6" key="1">
    <citation type="submission" date="2019-10" db="EMBL/GenBank/DDBJ databases">
        <title>Evaluation of single-gene subtyping targets for Pseudomonas.</title>
        <authorList>
            <person name="Reichler S.J."/>
            <person name="Orsi R.H."/>
            <person name="Wiedmann M."/>
            <person name="Martin N.H."/>
            <person name="Murphy S.I."/>
        </authorList>
    </citation>
    <scope>NUCLEOTIDE SEQUENCE [LARGE SCALE GENOMIC DNA]</scope>
    <source>
        <strain evidence="4 6">FSL R10-1876</strain>
        <strain evidence="3 7">FSL R10-2107</strain>
        <strain evidence="2 5">FSL R10-2932</strain>
    </source>
</reference>
<dbReference type="AlphaFoldDB" id="A0A6A7Z8C3"/>
<evidence type="ECO:0000313" key="2">
    <source>
        <dbReference type="EMBL" id="MQT76119.1"/>
    </source>
</evidence>
<evidence type="ECO:0000313" key="5">
    <source>
        <dbReference type="Proteomes" id="UP000447574"/>
    </source>
</evidence>
<evidence type="ECO:0000313" key="3">
    <source>
        <dbReference type="EMBL" id="MQU32418.1"/>
    </source>
</evidence>
<feature type="domain" description="HTH cro/C1-type" evidence="1">
    <location>
        <begin position="61"/>
        <end position="100"/>
    </location>
</feature>
<dbReference type="SUPFAM" id="SSF47413">
    <property type="entry name" value="lambda repressor-like DNA-binding domains"/>
    <property type="match status" value="1"/>
</dbReference>
<name>A0A6A7Z8C3_9PSED</name>
<dbReference type="Proteomes" id="UP000447574">
    <property type="component" value="Unassembled WGS sequence"/>
</dbReference>
<dbReference type="Proteomes" id="UP000470186">
    <property type="component" value="Unassembled WGS sequence"/>
</dbReference>
<dbReference type="InterPro" id="IPR010744">
    <property type="entry name" value="Phage_CI_N"/>
</dbReference>
<dbReference type="InterPro" id="IPR010982">
    <property type="entry name" value="Lambda_DNA-bd_dom_sf"/>
</dbReference>
<protein>
    <submittedName>
        <fullName evidence="2">Transcriptional regulator</fullName>
    </submittedName>
</protein>
<evidence type="ECO:0000313" key="4">
    <source>
        <dbReference type="EMBL" id="MQU41516.1"/>
    </source>
</evidence>
<dbReference type="CDD" id="cd00093">
    <property type="entry name" value="HTH_XRE"/>
    <property type="match status" value="1"/>
</dbReference>
<dbReference type="Pfam" id="PF07022">
    <property type="entry name" value="Phage_CI_repr"/>
    <property type="match status" value="1"/>
</dbReference>
<evidence type="ECO:0000313" key="7">
    <source>
        <dbReference type="Proteomes" id="UP000470186"/>
    </source>
</evidence>
<organism evidence="2 5">
    <name type="scientific">Pseudomonas helleri</name>
    <dbReference type="NCBI Taxonomy" id="1608996"/>
    <lineage>
        <taxon>Bacteria</taxon>
        <taxon>Pseudomonadati</taxon>
        <taxon>Pseudomonadota</taxon>
        <taxon>Gammaproteobacteria</taxon>
        <taxon>Pseudomonadales</taxon>
        <taxon>Pseudomonadaceae</taxon>
        <taxon>Pseudomonas</taxon>
    </lineage>
</organism>
<gene>
    <name evidence="4" type="ORF">GHO28_03180</name>
    <name evidence="3" type="ORF">GHO30_13620</name>
    <name evidence="2" type="ORF">GHO37_17650</name>
</gene>
<dbReference type="InterPro" id="IPR001387">
    <property type="entry name" value="Cro/C1-type_HTH"/>
</dbReference>
<dbReference type="Gene3D" id="1.10.260.40">
    <property type="entry name" value="lambda repressor-like DNA-binding domains"/>
    <property type="match status" value="1"/>
</dbReference>